<proteinExistence type="predicted"/>
<dbReference type="Proteomes" id="UP000185639">
    <property type="component" value="Unassembled WGS sequence"/>
</dbReference>
<dbReference type="EMBL" id="FTOH01000007">
    <property type="protein sequence ID" value="SIT00814.1"/>
    <property type="molecule type" value="Genomic_DNA"/>
</dbReference>
<reference evidence="3" key="1">
    <citation type="submission" date="2017-01" db="EMBL/GenBank/DDBJ databases">
        <authorList>
            <person name="Varghese N."/>
            <person name="Submissions S."/>
        </authorList>
    </citation>
    <scope>NUCLEOTIDE SEQUENCE [LARGE SCALE GENOMIC DNA]</scope>
    <source>
        <strain evidence="3">DSM 24913</strain>
    </source>
</reference>
<protein>
    <submittedName>
        <fullName evidence="2">Uncharacterized protein</fullName>
    </submittedName>
</protein>
<evidence type="ECO:0000313" key="2">
    <source>
        <dbReference type="EMBL" id="SIT00814.1"/>
    </source>
</evidence>
<feature type="transmembrane region" description="Helical" evidence="1">
    <location>
        <begin position="32"/>
        <end position="49"/>
    </location>
</feature>
<dbReference type="RefSeq" id="WP_068439288.1">
    <property type="nucleotide sequence ID" value="NZ_CAJWBH010000017.1"/>
</dbReference>
<gene>
    <name evidence="2" type="ORF">SAMN05421686_107209</name>
</gene>
<dbReference type="STRING" id="484498.SAMN05421686_107209"/>
<dbReference type="AlphaFoldDB" id="A0A1N7NR62"/>
<evidence type="ECO:0000256" key="1">
    <source>
        <dbReference type="SAM" id="Phobius"/>
    </source>
</evidence>
<name>A0A1N7NR62_9GAMM</name>
<feature type="transmembrane region" description="Helical" evidence="1">
    <location>
        <begin position="7"/>
        <end position="26"/>
    </location>
</feature>
<evidence type="ECO:0000313" key="3">
    <source>
        <dbReference type="Proteomes" id="UP000185639"/>
    </source>
</evidence>
<keyword evidence="3" id="KW-1185">Reference proteome</keyword>
<keyword evidence="1" id="KW-0472">Membrane</keyword>
<dbReference type="OrthoDB" id="6388786at2"/>
<organism evidence="2 3">
    <name type="scientific">Thalassolituus maritimus</name>
    <dbReference type="NCBI Taxonomy" id="484498"/>
    <lineage>
        <taxon>Bacteria</taxon>
        <taxon>Pseudomonadati</taxon>
        <taxon>Pseudomonadota</taxon>
        <taxon>Gammaproteobacteria</taxon>
        <taxon>Oceanospirillales</taxon>
        <taxon>Oceanospirillaceae</taxon>
        <taxon>Thalassolituus</taxon>
    </lineage>
</organism>
<keyword evidence="1" id="KW-1133">Transmembrane helix</keyword>
<sequence length="59" mass="7206">MYDYRLSLLMLVGIYLISPVMMDWWLDDRAAWYRPFGIWALLIALYIWFNSKQKDNDDV</sequence>
<keyword evidence="1" id="KW-0812">Transmembrane</keyword>
<accession>A0A1N7NR62</accession>